<dbReference type="AlphaFoldDB" id="A0A6J1CYC3"/>
<keyword evidence="2" id="KW-0812">Transmembrane</keyword>
<evidence type="ECO:0000256" key="2">
    <source>
        <dbReference type="SAM" id="Phobius"/>
    </source>
</evidence>
<dbReference type="OrthoDB" id="1905464at2759"/>
<comment type="similarity">
    <text evidence="1">Belongs to the REF/SRPP family.</text>
</comment>
<evidence type="ECO:0000256" key="1">
    <source>
        <dbReference type="ARBA" id="ARBA00009737"/>
    </source>
</evidence>
<feature type="transmembrane region" description="Helical" evidence="2">
    <location>
        <begin position="24"/>
        <end position="46"/>
    </location>
</feature>
<dbReference type="PANTHER" id="PTHR33732">
    <property type="entry name" value="REF/SRPP-LIKE PROTEIN OS05G0151300/LOC_OS05G05940"/>
    <property type="match status" value="1"/>
</dbReference>
<gene>
    <name evidence="4" type="primary">LOC111015336</name>
</gene>
<dbReference type="InterPro" id="IPR008802">
    <property type="entry name" value="REF"/>
</dbReference>
<sequence length="242" mass="26790">MAEPDPSVQQLEMAARAEEERLKYLAFVQTAAFFATACFFNVYGYAKDRSGPLKPGVETVEGTVKSVVGPLYNKFHGVPIEVLKFVDRKVDESVTKIDRHVPPTVKQASSQAVSAAQQAPEVARSVASEVRRSGLKDSLSGIVKSVYAKYEPTAKQLYFEYEPKAEQCAALAWHKLNQLPVFPHVAQAILPTAAYCTEKYNETVRTTAEKGYKVSSYLPLVPTERIAKVFSKDRVEVEPLVS</sequence>
<proteinExistence type="inferred from homology"/>
<dbReference type="PANTHER" id="PTHR33732:SF9">
    <property type="entry name" value="REF_SRPP-LIKE PROTEIN OS05G0151300_LOC_OS05G05940"/>
    <property type="match status" value="1"/>
</dbReference>
<dbReference type="Proteomes" id="UP000504603">
    <property type="component" value="Unplaced"/>
</dbReference>
<keyword evidence="2" id="KW-0472">Membrane</keyword>
<keyword evidence="2" id="KW-1133">Transmembrane helix</keyword>
<organism evidence="3 4">
    <name type="scientific">Momordica charantia</name>
    <name type="common">Bitter gourd</name>
    <name type="synonym">Balsam pear</name>
    <dbReference type="NCBI Taxonomy" id="3673"/>
    <lineage>
        <taxon>Eukaryota</taxon>
        <taxon>Viridiplantae</taxon>
        <taxon>Streptophyta</taxon>
        <taxon>Embryophyta</taxon>
        <taxon>Tracheophyta</taxon>
        <taxon>Spermatophyta</taxon>
        <taxon>Magnoliopsida</taxon>
        <taxon>eudicotyledons</taxon>
        <taxon>Gunneridae</taxon>
        <taxon>Pentapetalae</taxon>
        <taxon>rosids</taxon>
        <taxon>fabids</taxon>
        <taxon>Cucurbitales</taxon>
        <taxon>Cucurbitaceae</taxon>
        <taxon>Momordiceae</taxon>
        <taxon>Momordica</taxon>
    </lineage>
</organism>
<dbReference type="KEGG" id="mcha:111015336"/>
<keyword evidence="3" id="KW-1185">Reference proteome</keyword>
<name>A0A6J1CYC3_MOMCH</name>
<reference evidence="4" key="1">
    <citation type="submission" date="2025-08" db="UniProtKB">
        <authorList>
            <consortium name="RefSeq"/>
        </authorList>
    </citation>
    <scope>IDENTIFICATION</scope>
    <source>
        <strain evidence="4">OHB3-1</strain>
    </source>
</reference>
<evidence type="ECO:0000313" key="3">
    <source>
        <dbReference type="Proteomes" id="UP000504603"/>
    </source>
</evidence>
<dbReference type="Pfam" id="PF05755">
    <property type="entry name" value="REF"/>
    <property type="match status" value="1"/>
</dbReference>
<protein>
    <submittedName>
        <fullName evidence="4">REF/SRPP-like protein At3g05500</fullName>
    </submittedName>
</protein>
<evidence type="ECO:0000313" key="4">
    <source>
        <dbReference type="RefSeq" id="XP_022146027.1"/>
    </source>
</evidence>
<dbReference type="RefSeq" id="XP_022146027.1">
    <property type="nucleotide sequence ID" value="XM_022290335.1"/>
</dbReference>
<accession>A0A6J1CYC3</accession>
<dbReference type="GeneID" id="111015336"/>